<proteinExistence type="predicted"/>
<organism evidence="9">
    <name type="scientific">anaerobic digester metagenome</name>
    <dbReference type="NCBI Taxonomy" id="1263854"/>
    <lineage>
        <taxon>unclassified sequences</taxon>
        <taxon>metagenomes</taxon>
        <taxon>ecological metagenomes</taxon>
    </lineage>
</organism>
<keyword evidence="4 6" id="KW-1133">Transmembrane helix</keyword>
<evidence type="ECO:0000256" key="4">
    <source>
        <dbReference type="ARBA" id="ARBA00022989"/>
    </source>
</evidence>
<evidence type="ECO:0000256" key="6">
    <source>
        <dbReference type="SAM" id="Phobius"/>
    </source>
</evidence>
<dbReference type="GO" id="GO:0005886">
    <property type="term" value="C:plasma membrane"/>
    <property type="evidence" value="ECO:0007669"/>
    <property type="project" value="UniProtKB-SubCell"/>
</dbReference>
<reference evidence="9" key="1">
    <citation type="submission" date="2019-03" db="EMBL/GenBank/DDBJ databases">
        <authorList>
            <person name="Hao L."/>
        </authorList>
    </citation>
    <scope>NUCLEOTIDE SEQUENCE</scope>
</reference>
<protein>
    <submittedName>
        <fullName evidence="9">Putative stress-responsive transcriptional regulator</fullName>
    </submittedName>
</protein>
<evidence type="ECO:0000256" key="3">
    <source>
        <dbReference type="ARBA" id="ARBA00022692"/>
    </source>
</evidence>
<dbReference type="Pfam" id="PF04024">
    <property type="entry name" value="PspC"/>
    <property type="match status" value="1"/>
</dbReference>
<evidence type="ECO:0000313" key="9">
    <source>
        <dbReference type="EMBL" id="VFU19656.1"/>
    </source>
</evidence>
<dbReference type="InterPro" id="IPR052027">
    <property type="entry name" value="PspC"/>
</dbReference>
<keyword evidence="5 6" id="KW-0472">Membrane</keyword>
<dbReference type="AlphaFoldDB" id="A0A485M6Q2"/>
<dbReference type="Pfam" id="PF22570">
    <property type="entry name" value="LiaF-TM"/>
    <property type="match status" value="1"/>
</dbReference>
<keyword evidence="3 6" id="KW-0812">Transmembrane</keyword>
<name>A0A485M6Q2_9ZZZZ</name>
<feature type="transmembrane region" description="Helical" evidence="6">
    <location>
        <begin position="125"/>
        <end position="141"/>
    </location>
</feature>
<dbReference type="InterPro" id="IPR054331">
    <property type="entry name" value="LiaF_TM"/>
</dbReference>
<keyword evidence="2" id="KW-1003">Cell membrane</keyword>
<evidence type="ECO:0000259" key="8">
    <source>
        <dbReference type="Pfam" id="PF22570"/>
    </source>
</evidence>
<sequence length="148" mass="16798">MRDRLYRSRENRKIAGVAGGLAEYFDVDVVIVRILFVLAVLAGGSGVLAYIIAWIAIPEENVVLENGEITTGDEPASLENREYYAEKNECEQETRSKRQRNARFILIGLGVLFLSRQFLGSFFHNLWPLLLIIIGIFLLVRERRGVNS</sequence>
<accession>A0A485M6Q2</accession>
<dbReference type="EMBL" id="CAADRN010000395">
    <property type="protein sequence ID" value="VFU19656.1"/>
    <property type="molecule type" value="Genomic_DNA"/>
</dbReference>
<feature type="transmembrane region" description="Helical" evidence="6">
    <location>
        <begin position="30"/>
        <end position="57"/>
    </location>
</feature>
<feature type="domain" description="Phage shock protein PspC N-terminal" evidence="7">
    <location>
        <begin position="4"/>
        <end position="60"/>
    </location>
</feature>
<dbReference type="PANTHER" id="PTHR33885">
    <property type="entry name" value="PHAGE SHOCK PROTEIN C"/>
    <property type="match status" value="1"/>
</dbReference>
<evidence type="ECO:0000256" key="1">
    <source>
        <dbReference type="ARBA" id="ARBA00004162"/>
    </source>
</evidence>
<evidence type="ECO:0000259" key="7">
    <source>
        <dbReference type="Pfam" id="PF04024"/>
    </source>
</evidence>
<dbReference type="InterPro" id="IPR007168">
    <property type="entry name" value="Phageshock_PspC_N"/>
</dbReference>
<evidence type="ECO:0000256" key="2">
    <source>
        <dbReference type="ARBA" id="ARBA00022475"/>
    </source>
</evidence>
<evidence type="ECO:0000256" key="5">
    <source>
        <dbReference type="ARBA" id="ARBA00023136"/>
    </source>
</evidence>
<feature type="domain" description="LiaF transmembrane" evidence="8">
    <location>
        <begin position="104"/>
        <end position="144"/>
    </location>
</feature>
<comment type="subcellular location">
    <subcellularLocation>
        <location evidence="1">Cell membrane</location>
        <topology evidence="1">Single-pass membrane protein</topology>
    </subcellularLocation>
</comment>
<dbReference type="PANTHER" id="PTHR33885:SF3">
    <property type="entry name" value="PHAGE SHOCK PROTEIN C"/>
    <property type="match status" value="1"/>
</dbReference>
<gene>
    <name evidence="9" type="ORF">SCFA_900002</name>
</gene>